<proteinExistence type="predicted"/>
<gene>
    <name evidence="2" type="ORF">DPX16_4078</name>
</gene>
<sequence>MPRPSQKNDRQLEILSVSHSTVHVTTRARRVSQKMTERRETGDVSGPETKHCDEDVFVSESSASGLRDTVNVSRDQGRIISRASTQQKQSKQQRKREADD</sequence>
<protein>
    <submittedName>
        <fullName evidence="2">Uncharacterized protein</fullName>
    </submittedName>
</protein>
<comment type="caution">
    <text evidence="2">The sequence shown here is derived from an EMBL/GenBank/DDBJ whole genome shotgun (WGS) entry which is preliminary data.</text>
</comment>
<organism evidence="2 3">
    <name type="scientific">Anabarilius grahami</name>
    <name type="common">Kanglang fish</name>
    <name type="synonym">Barilius grahami</name>
    <dbReference type="NCBI Taxonomy" id="495550"/>
    <lineage>
        <taxon>Eukaryota</taxon>
        <taxon>Metazoa</taxon>
        <taxon>Chordata</taxon>
        <taxon>Craniata</taxon>
        <taxon>Vertebrata</taxon>
        <taxon>Euteleostomi</taxon>
        <taxon>Actinopterygii</taxon>
        <taxon>Neopterygii</taxon>
        <taxon>Teleostei</taxon>
        <taxon>Ostariophysi</taxon>
        <taxon>Cypriniformes</taxon>
        <taxon>Xenocyprididae</taxon>
        <taxon>Xenocypridinae</taxon>
        <taxon>Xenocypridinae incertae sedis</taxon>
        <taxon>Anabarilius</taxon>
    </lineage>
</organism>
<feature type="compositionally biased region" description="Basic and acidic residues" evidence="1">
    <location>
        <begin position="35"/>
        <end position="54"/>
    </location>
</feature>
<feature type="compositionally biased region" description="Polar residues" evidence="1">
    <location>
        <begin position="59"/>
        <end position="74"/>
    </location>
</feature>
<dbReference type="EMBL" id="RJVU01057277">
    <property type="protein sequence ID" value="ROK31127.1"/>
    <property type="molecule type" value="Genomic_DNA"/>
</dbReference>
<dbReference type="AlphaFoldDB" id="A0A3N0XYG2"/>
<evidence type="ECO:0000256" key="1">
    <source>
        <dbReference type="SAM" id="MobiDB-lite"/>
    </source>
</evidence>
<keyword evidence="3" id="KW-1185">Reference proteome</keyword>
<evidence type="ECO:0000313" key="3">
    <source>
        <dbReference type="Proteomes" id="UP000281406"/>
    </source>
</evidence>
<reference evidence="2 3" key="1">
    <citation type="submission" date="2018-10" db="EMBL/GenBank/DDBJ databases">
        <title>Genome assembly for a Yunnan-Guizhou Plateau 3E fish, Anabarilius grahami (Regan), and its evolutionary and genetic applications.</title>
        <authorList>
            <person name="Jiang W."/>
        </authorList>
    </citation>
    <scope>NUCLEOTIDE SEQUENCE [LARGE SCALE GENOMIC DNA]</scope>
    <source>
        <strain evidence="2">AG-KIZ</strain>
        <tissue evidence="2">Muscle</tissue>
    </source>
</reference>
<name>A0A3N0XYG2_ANAGA</name>
<feature type="compositionally biased region" description="Low complexity" evidence="1">
    <location>
        <begin position="81"/>
        <end position="90"/>
    </location>
</feature>
<feature type="region of interest" description="Disordered" evidence="1">
    <location>
        <begin position="20"/>
        <end position="100"/>
    </location>
</feature>
<accession>A0A3N0XYG2</accession>
<dbReference type="Proteomes" id="UP000281406">
    <property type="component" value="Unassembled WGS sequence"/>
</dbReference>
<evidence type="ECO:0000313" key="2">
    <source>
        <dbReference type="EMBL" id="ROK31127.1"/>
    </source>
</evidence>